<feature type="domain" description="Polysaccharide chain length determinant N-terminal" evidence="8">
    <location>
        <begin position="18"/>
        <end position="108"/>
    </location>
</feature>
<keyword evidence="5 7" id="KW-0472">Membrane</keyword>
<dbReference type="InterPro" id="IPR032807">
    <property type="entry name" value="GNVR"/>
</dbReference>
<organism evidence="10 11">
    <name type="scientific">Pseudoxanthomonas winnipegensis</name>
    <dbReference type="NCBI Taxonomy" id="2480810"/>
    <lineage>
        <taxon>Bacteria</taxon>
        <taxon>Pseudomonadati</taxon>
        <taxon>Pseudomonadota</taxon>
        <taxon>Gammaproteobacteria</taxon>
        <taxon>Lysobacterales</taxon>
        <taxon>Lysobacteraceae</taxon>
        <taxon>Pseudoxanthomonas</taxon>
    </lineage>
</organism>
<dbReference type="InterPro" id="IPR050445">
    <property type="entry name" value="Bact_polysacc_biosynth/exp"/>
</dbReference>
<evidence type="ECO:0000256" key="4">
    <source>
        <dbReference type="ARBA" id="ARBA00022989"/>
    </source>
</evidence>
<evidence type="ECO:0000256" key="2">
    <source>
        <dbReference type="ARBA" id="ARBA00022475"/>
    </source>
</evidence>
<evidence type="ECO:0000256" key="1">
    <source>
        <dbReference type="ARBA" id="ARBA00004651"/>
    </source>
</evidence>
<evidence type="ECO:0000256" key="3">
    <source>
        <dbReference type="ARBA" id="ARBA00022692"/>
    </source>
</evidence>
<dbReference type="Pfam" id="PF02706">
    <property type="entry name" value="Wzz"/>
    <property type="match status" value="1"/>
</dbReference>
<name>A0AAW8G8E3_9GAMM</name>
<evidence type="ECO:0000256" key="7">
    <source>
        <dbReference type="SAM" id="Phobius"/>
    </source>
</evidence>
<dbReference type="Proteomes" id="UP001234354">
    <property type="component" value="Unassembled WGS sequence"/>
</dbReference>
<feature type="domain" description="Tyrosine-protein kinase G-rich" evidence="9">
    <location>
        <begin position="385"/>
        <end position="453"/>
    </location>
</feature>
<feature type="transmembrane region" description="Helical" evidence="7">
    <location>
        <begin position="435"/>
        <end position="453"/>
    </location>
</feature>
<dbReference type="InterPro" id="IPR003856">
    <property type="entry name" value="LPS_length_determ_N"/>
</dbReference>
<evidence type="ECO:0000259" key="8">
    <source>
        <dbReference type="Pfam" id="PF02706"/>
    </source>
</evidence>
<evidence type="ECO:0000256" key="5">
    <source>
        <dbReference type="ARBA" id="ARBA00023136"/>
    </source>
</evidence>
<proteinExistence type="predicted"/>
<dbReference type="PANTHER" id="PTHR32309:SF13">
    <property type="entry name" value="FERRIC ENTEROBACTIN TRANSPORT PROTEIN FEPE"/>
    <property type="match status" value="1"/>
</dbReference>
<gene>
    <name evidence="10" type="ORF">QE383_000723</name>
</gene>
<keyword evidence="4 7" id="KW-1133">Transmembrane helix</keyword>
<dbReference type="AlphaFoldDB" id="A0AAW8G8E3"/>
<evidence type="ECO:0000313" key="10">
    <source>
        <dbReference type="EMBL" id="MDQ1118415.1"/>
    </source>
</evidence>
<feature type="transmembrane region" description="Helical" evidence="7">
    <location>
        <begin position="32"/>
        <end position="52"/>
    </location>
</feature>
<evidence type="ECO:0000313" key="11">
    <source>
        <dbReference type="Proteomes" id="UP001234354"/>
    </source>
</evidence>
<dbReference type="GO" id="GO:0004713">
    <property type="term" value="F:protein tyrosine kinase activity"/>
    <property type="evidence" value="ECO:0007669"/>
    <property type="project" value="TreeGrafter"/>
</dbReference>
<dbReference type="GO" id="GO:0005886">
    <property type="term" value="C:plasma membrane"/>
    <property type="evidence" value="ECO:0007669"/>
    <property type="project" value="UniProtKB-SubCell"/>
</dbReference>
<accession>A0AAW8G8E3</accession>
<keyword evidence="6" id="KW-0175">Coiled coil</keyword>
<dbReference type="EMBL" id="JAUTBB010000001">
    <property type="protein sequence ID" value="MDQ1118415.1"/>
    <property type="molecule type" value="Genomic_DNA"/>
</dbReference>
<dbReference type="Pfam" id="PF13807">
    <property type="entry name" value="GNVR"/>
    <property type="match status" value="1"/>
</dbReference>
<keyword evidence="2" id="KW-1003">Cell membrane</keyword>
<evidence type="ECO:0000256" key="6">
    <source>
        <dbReference type="SAM" id="Coils"/>
    </source>
</evidence>
<comment type="caution">
    <text evidence="10">The sequence shown here is derived from an EMBL/GenBank/DDBJ whole genome shotgun (WGS) entry which is preliminary data.</text>
</comment>
<dbReference type="PANTHER" id="PTHR32309">
    <property type="entry name" value="TYROSINE-PROTEIN KINASE"/>
    <property type="match status" value="1"/>
</dbReference>
<protein>
    <submittedName>
        <fullName evidence="10">GumC protein</fullName>
    </submittedName>
</protein>
<reference evidence="10" key="1">
    <citation type="submission" date="2023-07" db="EMBL/GenBank/DDBJ databases">
        <title>Functional and genomic diversity of the sorghum phyllosphere microbiome.</title>
        <authorList>
            <person name="Shade A."/>
        </authorList>
    </citation>
    <scope>NUCLEOTIDE SEQUENCE</scope>
    <source>
        <strain evidence="10">SORGH_AS_0908</strain>
    </source>
</reference>
<evidence type="ECO:0000259" key="9">
    <source>
        <dbReference type="Pfam" id="PF13807"/>
    </source>
</evidence>
<feature type="coiled-coil region" evidence="6">
    <location>
        <begin position="209"/>
        <end position="236"/>
    </location>
</feature>
<sequence>MSTVDHHSGHLNARHADVTLLEYWHAITTRRWLIAGVTLAVAALVLVVTLLMTPKYQATTTLQINRDAMNVVNIENLMPAESPMDRDFYDTQYELLRSRSLAQQVIRTTHLAEHPAYKELAEKVAAQAADGAEGDKATVRKRQQEAVERALTDNVLAGLDVEPVRNSRLAKVHFSSPDPALSAQVANAYASTFIADNLQRQLDASTFAVKYLSDRLEQLRGKVEESERALVDYSGDQQIVSIGDNQPSLPAQNLSELNGMLATAQAAKLQAEAAWNEARAGDGMNLPQVVSSPLIQNLREAQSEMETEYNQKLATYKPDYPEMQRLKSRIDAGNQQIRREVAVIRASLKSQYDAAAQQEQLTEQRISALKHDQLDLEERSIRYNMLKRDVDTNRQLYDALLQRFKEIGVAGNVGANNISVIDKAEIPSTPSSPRLVVNLALGLVFGFFLGLVLRAAAASGRFAATLAAPHDASKLNRRGACIRAPTRELVHRTFAVFLRVLHRSNWFVRRDVFGEQGDMQCSSARWWPLA</sequence>
<keyword evidence="3 7" id="KW-0812">Transmembrane</keyword>
<comment type="subcellular location">
    <subcellularLocation>
        <location evidence="1">Cell membrane</location>
        <topology evidence="1">Multi-pass membrane protein</topology>
    </subcellularLocation>
</comment>